<evidence type="ECO:0000256" key="1">
    <source>
        <dbReference type="SAM" id="Phobius"/>
    </source>
</evidence>
<feature type="transmembrane region" description="Helical" evidence="1">
    <location>
        <begin position="21"/>
        <end position="38"/>
    </location>
</feature>
<dbReference type="Proteomes" id="UP000242913">
    <property type="component" value="Unassembled WGS sequence"/>
</dbReference>
<evidence type="ECO:0000313" key="3">
    <source>
        <dbReference type="Proteomes" id="UP000242913"/>
    </source>
</evidence>
<keyword evidence="1" id="KW-0472">Membrane</keyword>
<dbReference type="AlphaFoldDB" id="A0A238BK12"/>
<name>A0A238BK12_9BILA</name>
<dbReference type="OrthoDB" id="10310098at2759"/>
<sequence length="96" mass="11523">MCSKKFPWRGARIRQLLTGLIHMRGMGFIWVSVTISLYDEMPFWIDPTFHPYLNTIEIHCHRFVIWTHTKDNYARAIPCEYPTNINLVLCEYDMKE</sequence>
<organism evidence="2 3">
    <name type="scientific">Onchocerca flexuosa</name>
    <dbReference type="NCBI Taxonomy" id="387005"/>
    <lineage>
        <taxon>Eukaryota</taxon>
        <taxon>Metazoa</taxon>
        <taxon>Ecdysozoa</taxon>
        <taxon>Nematoda</taxon>
        <taxon>Chromadorea</taxon>
        <taxon>Rhabditida</taxon>
        <taxon>Spirurina</taxon>
        <taxon>Spiruromorpha</taxon>
        <taxon>Filarioidea</taxon>
        <taxon>Onchocercidae</taxon>
        <taxon>Onchocerca</taxon>
    </lineage>
</organism>
<dbReference type="EMBL" id="KZ271466">
    <property type="protein sequence ID" value="OZC05374.1"/>
    <property type="molecule type" value="Genomic_DNA"/>
</dbReference>
<keyword evidence="1" id="KW-0812">Transmembrane</keyword>
<keyword evidence="3" id="KW-1185">Reference proteome</keyword>
<proteinExistence type="predicted"/>
<protein>
    <submittedName>
        <fullName evidence="2">Uncharacterized protein</fullName>
    </submittedName>
</protein>
<gene>
    <name evidence="2" type="ORF">X798_07653</name>
</gene>
<evidence type="ECO:0000313" key="2">
    <source>
        <dbReference type="EMBL" id="OZC05374.1"/>
    </source>
</evidence>
<keyword evidence="1" id="KW-1133">Transmembrane helix</keyword>
<accession>A0A238BK12</accession>
<reference evidence="2 3" key="1">
    <citation type="submission" date="2015-12" db="EMBL/GenBank/DDBJ databases">
        <title>Draft genome of the nematode, Onchocerca flexuosa.</title>
        <authorList>
            <person name="Mitreva M."/>
        </authorList>
    </citation>
    <scope>NUCLEOTIDE SEQUENCE [LARGE SCALE GENOMIC DNA]</scope>
    <source>
        <strain evidence="2">Red Deer</strain>
    </source>
</reference>